<reference evidence="9 10" key="1">
    <citation type="submission" date="2020-08" db="EMBL/GenBank/DDBJ databases">
        <title>Sequencing the genomes of 1000 actinobacteria strains.</title>
        <authorList>
            <person name="Klenk H.-P."/>
        </authorList>
    </citation>
    <scope>NUCLEOTIDE SEQUENCE [LARGE SCALE GENOMIC DNA]</scope>
    <source>
        <strain evidence="9 10">DSM 20419</strain>
    </source>
</reference>
<protein>
    <submittedName>
        <fullName evidence="9">O-acetylserine/cysteine efflux transporter</fullName>
    </submittedName>
</protein>
<evidence type="ECO:0000256" key="2">
    <source>
        <dbReference type="ARBA" id="ARBA00007362"/>
    </source>
</evidence>
<evidence type="ECO:0000256" key="5">
    <source>
        <dbReference type="ARBA" id="ARBA00023136"/>
    </source>
</evidence>
<feature type="domain" description="EamA" evidence="8">
    <location>
        <begin position="6"/>
        <end position="130"/>
    </location>
</feature>
<keyword evidence="3 7" id="KW-0812">Transmembrane</keyword>
<evidence type="ECO:0000313" key="10">
    <source>
        <dbReference type="Proteomes" id="UP000545286"/>
    </source>
</evidence>
<feature type="transmembrane region" description="Helical" evidence="7">
    <location>
        <begin position="240"/>
        <end position="261"/>
    </location>
</feature>
<feature type="transmembrane region" description="Helical" evidence="7">
    <location>
        <begin position="171"/>
        <end position="190"/>
    </location>
</feature>
<dbReference type="AlphaFoldDB" id="A0A7W4YG91"/>
<evidence type="ECO:0000256" key="4">
    <source>
        <dbReference type="ARBA" id="ARBA00022989"/>
    </source>
</evidence>
<name>A0A7W4YG91_9MICO</name>
<organism evidence="9 10">
    <name type="scientific">Pseudoclavibacter helvolus</name>
    <dbReference type="NCBI Taxonomy" id="255205"/>
    <lineage>
        <taxon>Bacteria</taxon>
        <taxon>Bacillati</taxon>
        <taxon>Actinomycetota</taxon>
        <taxon>Actinomycetes</taxon>
        <taxon>Micrococcales</taxon>
        <taxon>Microbacteriaceae</taxon>
        <taxon>Pseudoclavibacter</taxon>
    </lineage>
</organism>
<feature type="region of interest" description="Disordered" evidence="6">
    <location>
        <begin position="297"/>
        <end position="324"/>
    </location>
</feature>
<dbReference type="PANTHER" id="PTHR32322">
    <property type="entry name" value="INNER MEMBRANE TRANSPORTER"/>
    <property type="match status" value="1"/>
</dbReference>
<sequence length="324" mass="34261">MPPRHIALACLVAVLWGVNFLAIHASLEQFPPFFLIALRFGLLAIPTILFIPRPKVKLRWLIGYGLGFGTLQFVGLYLGMAAGFPTGLASLVLQMSAPFTVLLGAIFLREKLTTRRVIGIAVAVAGLLLVGVARGGAGSWWPFLLVVFGAFGWAIGNISSRLAEPPKPLHLTMWMAVVPPIPMLAVSLLVEGPDQIWSSLATAWTAAAVPAWVGLVYTIVLGTVLGSGIWVWLMKRHPAGVVAPFSMLVPVVGISTAWLVLGERPGPLELVGGAIVLFGVLWASKMPAAALVLEPESSIPAPPSDPPADPPVPDTPKLEAAAPR</sequence>
<comment type="caution">
    <text evidence="9">The sequence shown here is derived from an EMBL/GenBank/DDBJ whole genome shotgun (WGS) entry which is preliminary data.</text>
</comment>
<dbReference type="EMBL" id="JACHWJ010000002">
    <property type="protein sequence ID" value="MBB2957796.1"/>
    <property type="molecule type" value="Genomic_DNA"/>
</dbReference>
<feature type="transmembrane region" description="Helical" evidence="7">
    <location>
        <begin position="117"/>
        <end position="134"/>
    </location>
</feature>
<dbReference type="Proteomes" id="UP000545286">
    <property type="component" value="Unassembled WGS sequence"/>
</dbReference>
<dbReference type="RefSeq" id="WP_068493162.1">
    <property type="nucleotide sequence ID" value="NZ_CZJY01000043.1"/>
</dbReference>
<proteinExistence type="inferred from homology"/>
<feature type="transmembrane region" description="Helical" evidence="7">
    <location>
        <begin position="32"/>
        <end position="51"/>
    </location>
</feature>
<dbReference type="PANTHER" id="PTHR32322:SF9">
    <property type="entry name" value="AMINO-ACID METABOLITE EFFLUX PUMP-RELATED"/>
    <property type="match status" value="1"/>
</dbReference>
<evidence type="ECO:0000256" key="7">
    <source>
        <dbReference type="SAM" id="Phobius"/>
    </source>
</evidence>
<feature type="transmembrane region" description="Helical" evidence="7">
    <location>
        <begin position="58"/>
        <end position="82"/>
    </location>
</feature>
<dbReference type="InterPro" id="IPR000620">
    <property type="entry name" value="EamA_dom"/>
</dbReference>
<evidence type="ECO:0000256" key="6">
    <source>
        <dbReference type="SAM" id="MobiDB-lite"/>
    </source>
</evidence>
<feature type="domain" description="EamA" evidence="8">
    <location>
        <begin position="141"/>
        <end position="283"/>
    </location>
</feature>
<dbReference type="Pfam" id="PF00892">
    <property type="entry name" value="EamA"/>
    <property type="match status" value="2"/>
</dbReference>
<keyword evidence="10" id="KW-1185">Reference proteome</keyword>
<feature type="transmembrane region" description="Helical" evidence="7">
    <location>
        <begin position="140"/>
        <end position="159"/>
    </location>
</feature>
<feature type="transmembrane region" description="Helical" evidence="7">
    <location>
        <begin position="267"/>
        <end position="284"/>
    </location>
</feature>
<evidence type="ECO:0000256" key="3">
    <source>
        <dbReference type="ARBA" id="ARBA00022692"/>
    </source>
</evidence>
<dbReference type="InterPro" id="IPR050638">
    <property type="entry name" value="AA-Vitamin_Transporters"/>
</dbReference>
<accession>A0A7W4YG91</accession>
<dbReference type="InterPro" id="IPR037185">
    <property type="entry name" value="EmrE-like"/>
</dbReference>
<comment type="subcellular location">
    <subcellularLocation>
        <location evidence="1">Membrane</location>
        <topology evidence="1">Multi-pass membrane protein</topology>
    </subcellularLocation>
</comment>
<evidence type="ECO:0000313" key="9">
    <source>
        <dbReference type="EMBL" id="MBB2957796.1"/>
    </source>
</evidence>
<feature type="transmembrane region" description="Helical" evidence="7">
    <location>
        <begin position="210"/>
        <end position="233"/>
    </location>
</feature>
<keyword evidence="4 7" id="KW-1133">Transmembrane helix</keyword>
<dbReference type="SUPFAM" id="SSF103481">
    <property type="entry name" value="Multidrug resistance efflux transporter EmrE"/>
    <property type="match status" value="2"/>
</dbReference>
<feature type="transmembrane region" description="Helical" evidence="7">
    <location>
        <begin position="88"/>
        <end position="108"/>
    </location>
</feature>
<keyword evidence="5 7" id="KW-0472">Membrane</keyword>
<dbReference type="GO" id="GO:0016020">
    <property type="term" value="C:membrane"/>
    <property type="evidence" value="ECO:0007669"/>
    <property type="project" value="UniProtKB-SubCell"/>
</dbReference>
<comment type="similarity">
    <text evidence="2">Belongs to the EamA transporter family.</text>
</comment>
<dbReference type="OrthoDB" id="9812521at2"/>
<evidence type="ECO:0000256" key="1">
    <source>
        <dbReference type="ARBA" id="ARBA00004141"/>
    </source>
</evidence>
<gene>
    <name evidence="9" type="ORF">FHX72_001933</name>
</gene>
<evidence type="ECO:0000259" key="8">
    <source>
        <dbReference type="Pfam" id="PF00892"/>
    </source>
</evidence>
<feature type="compositionally biased region" description="Pro residues" evidence="6">
    <location>
        <begin position="300"/>
        <end position="314"/>
    </location>
</feature>